<dbReference type="SUPFAM" id="SSF51695">
    <property type="entry name" value="PLC-like phosphodiesterases"/>
    <property type="match status" value="1"/>
</dbReference>
<dbReference type="Gene3D" id="3.20.20.190">
    <property type="entry name" value="Phosphatidylinositol (PI) phosphodiesterase"/>
    <property type="match status" value="1"/>
</dbReference>
<evidence type="ECO:0000313" key="2">
    <source>
        <dbReference type="Proteomes" id="UP001224622"/>
    </source>
</evidence>
<comment type="caution">
    <text evidence="1">The sequence shown here is derived from an EMBL/GenBank/DDBJ whole genome shotgun (WGS) entry which is preliminary data.</text>
</comment>
<proteinExistence type="predicted"/>
<name>A0AAJ1YG40_SERFO</name>
<evidence type="ECO:0000313" key="1">
    <source>
        <dbReference type="EMBL" id="MDQ9129372.1"/>
    </source>
</evidence>
<protein>
    <recommendedName>
        <fullName evidence="3">Phosphodiesterase</fullName>
    </recommendedName>
</protein>
<reference evidence="1" key="1">
    <citation type="submission" date="2023-08" db="EMBL/GenBank/DDBJ databases">
        <title>The Comparative Genomic Analysis of Yersiniaceae from Polar Regions.</title>
        <authorList>
            <person name="Goncharov A."/>
            <person name="Aslanov B."/>
            <person name="Kolodzhieva V."/>
            <person name="Azarov D."/>
            <person name="Mochov A."/>
            <person name="Lebedeva E."/>
        </authorList>
    </citation>
    <scope>NUCLEOTIDE SEQUENCE</scope>
    <source>
        <strain evidence="1">Vf</strain>
    </source>
</reference>
<evidence type="ECO:0008006" key="3">
    <source>
        <dbReference type="Google" id="ProtNLM"/>
    </source>
</evidence>
<accession>A0AAJ1YG40</accession>
<dbReference type="GO" id="GO:0006629">
    <property type="term" value="P:lipid metabolic process"/>
    <property type="evidence" value="ECO:0007669"/>
    <property type="project" value="InterPro"/>
</dbReference>
<dbReference type="EMBL" id="JAVIGA010000035">
    <property type="protein sequence ID" value="MDQ9129372.1"/>
    <property type="molecule type" value="Genomic_DNA"/>
</dbReference>
<dbReference type="AlphaFoldDB" id="A0AAJ1YG40"/>
<organism evidence="1 2">
    <name type="scientific">Serratia fonticola</name>
    <dbReference type="NCBI Taxonomy" id="47917"/>
    <lineage>
        <taxon>Bacteria</taxon>
        <taxon>Pseudomonadati</taxon>
        <taxon>Pseudomonadota</taxon>
        <taxon>Gammaproteobacteria</taxon>
        <taxon>Enterobacterales</taxon>
        <taxon>Yersiniaceae</taxon>
        <taxon>Serratia</taxon>
    </lineage>
</organism>
<gene>
    <name evidence="1" type="ORF">RDT67_23415</name>
</gene>
<dbReference type="InterPro" id="IPR017946">
    <property type="entry name" value="PLC-like_Pdiesterase_TIM-brl"/>
</dbReference>
<sequence>MRVISHRGYWKRAEEKNTITAFERSFRLGFGTETDLRDLDGEVVISHDMPTKKDSLLSFDDFLSIFVAYDRNLPLALNIKSDGLQEKVKASLTKYQIENYFLFDMALPDMLVSINSELICFTRQSEYEKEPALYKGALGVWMDEFTENWITEAQIETHINNRKKVYIVSPELHKREHLSRWQDYRLYNSEITEHCYLCSDLPEEALAFFR</sequence>
<dbReference type="RefSeq" id="WP_309048378.1">
    <property type="nucleotide sequence ID" value="NZ_JAVIGA010000035.1"/>
</dbReference>
<dbReference type="Proteomes" id="UP001224622">
    <property type="component" value="Unassembled WGS sequence"/>
</dbReference>
<dbReference type="GO" id="GO:0008081">
    <property type="term" value="F:phosphoric diester hydrolase activity"/>
    <property type="evidence" value="ECO:0007669"/>
    <property type="project" value="InterPro"/>
</dbReference>